<dbReference type="eggNOG" id="COG0582">
    <property type="taxonomic scope" value="Bacteria"/>
</dbReference>
<dbReference type="InterPro" id="IPR013762">
    <property type="entry name" value="Integrase-like_cat_sf"/>
</dbReference>
<dbReference type="STRING" id="682795.AciX8_3791"/>
<evidence type="ECO:0000313" key="5">
    <source>
        <dbReference type="EMBL" id="AEU38075.1"/>
    </source>
</evidence>
<evidence type="ECO:0000259" key="4">
    <source>
        <dbReference type="PROSITE" id="PS51898"/>
    </source>
</evidence>
<dbReference type="OrthoDB" id="105576at2"/>
<keyword evidence="6" id="KW-1185">Reference proteome</keyword>
<dbReference type="InterPro" id="IPR002104">
    <property type="entry name" value="Integrase_catalytic"/>
</dbReference>
<dbReference type="KEGG" id="gma:AciX8_3791"/>
<dbReference type="PANTHER" id="PTHR30349">
    <property type="entry name" value="PHAGE INTEGRASE-RELATED"/>
    <property type="match status" value="1"/>
</dbReference>
<dbReference type="SUPFAM" id="SSF56349">
    <property type="entry name" value="DNA breaking-rejoining enzymes"/>
    <property type="match status" value="1"/>
</dbReference>
<dbReference type="PANTHER" id="PTHR30349:SF41">
    <property type="entry name" value="INTEGRASE_RECOMBINASE PROTEIN MJ0367-RELATED"/>
    <property type="match status" value="1"/>
</dbReference>
<dbReference type="InterPro" id="IPR011010">
    <property type="entry name" value="DNA_brk_join_enz"/>
</dbReference>
<dbReference type="HOGENOM" id="CLU_701664_0_0_0"/>
<organism evidence="5 6">
    <name type="scientific">Granulicella mallensis (strain ATCC BAA-1857 / DSM 23137 / MP5ACTX8)</name>
    <dbReference type="NCBI Taxonomy" id="682795"/>
    <lineage>
        <taxon>Bacteria</taxon>
        <taxon>Pseudomonadati</taxon>
        <taxon>Acidobacteriota</taxon>
        <taxon>Terriglobia</taxon>
        <taxon>Terriglobales</taxon>
        <taxon>Acidobacteriaceae</taxon>
        <taxon>Granulicella</taxon>
    </lineage>
</organism>
<dbReference type="Proteomes" id="UP000007113">
    <property type="component" value="Chromosome"/>
</dbReference>
<keyword evidence="3" id="KW-0233">DNA recombination</keyword>
<dbReference type="InterPro" id="IPR010998">
    <property type="entry name" value="Integrase_recombinase_N"/>
</dbReference>
<dbReference type="GO" id="GO:0015074">
    <property type="term" value="P:DNA integration"/>
    <property type="evidence" value="ECO:0007669"/>
    <property type="project" value="InterPro"/>
</dbReference>
<dbReference type="GO" id="GO:0006310">
    <property type="term" value="P:DNA recombination"/>
    <property type="evidence" value="ECO:0007669"/>
    <property type="project" value="UniProtKB-KW"/>
</dbReference>
<evidence type="ECO:0000256" key="1">
    <source>
        <dbReference type="ARBA" id="ARBA00008857"/>
    </source>
</evidence>
<dbReference type="PROSITE" id="PS51898">
    <property type="entry name" value="TYR_RECOMBINASE"/>
    <property type="match status" value="1"/>
</dbReference>
<comment type="similarity">
    <text evidence="1">Belongs to the 'phage' integrase family.</text>
</comment>
<accession>G8P0I7</accession>
<protein>
    <submittedName>
        <fullName evidence="5">Integrase family protein</fullName>
    </submittedName>
</protein>
<feature type="domain" description="Tyr recombinase" evidence="4">
    <location>
        <begin position="214"/>
        <end position="401"/>
    </location>
</feature>
<evidence type="ECO:0000256" key="3">
    <source>
        <dbReference type="ARBA" id="ARBA00023172"/>
    </source>
</evidence>
<keyword evidence="2" id="KW-0238">DNA-binding</keyword>
<reference evidence="5 6" key="1">
    <citation type="submission" date="2011-11" db="EMBL/GenBank/DDBJ databases">
        <title>Complete sequence of Granulicella mallensis MP5ACTX8.</title>
        <authorList>
            <consortium name="US DOE Joint Genome Institute"/>
            <person name="Lucas S."/>
            <person name="Copeland A."/>
            <person name="Lapidus A."/>
            <person name="Cheng J.-F."/>
            <person name="Goodwin L."/>
            <person name="Pitluck S."/>
            <person name="Peters L."/>
            <person name="Lu M."/>
            <person name="Detter J.C."/>
            <person name="Han C."/>
            <person name="Tapia R."/>
            <person name="Land M."/>
            <person name="Hauser L."/>
            <person name="Kyrpides N."/>
            <person name="Ivanova N."/>
            <person name="Mikhailova N."/>
            <person name="Pagani I."/>
            <person name="Rawat S."/>
            <person name="Mannisto M."/>
            <person name="Haggblom M."/>
            <person name="Woyke T."/>
        </authorList>
    </citation>
    <scope>NUCLEOTIDE SEQUENCE [LARGE SCALE GENOMIC DNA]</scope>
    <source>
        <strain evidence="6">ATCC BAA-1857 / DSM 23137 / MP5ACTX8</strain>
    </source>
</reference>
<dbReference type="InterPro" id="IPR050090">
    <property type="entry name" value="Tyrosine_recombinase_XerCD"/>
</dbReference>
<dbReference type="EMBL" id="CP003130">
    <property type="protein sequence ID" value="AEU38075.1"/>
    <property type="molecule type" value="Genomic_DNA"/>
</dbReference>
<evidence type="ECO:0000313" key="6">
    <source>
        <dbReference type="Proteomes" id="UP000007113"/>
    </source>
</evidence>
<proteinExistence type="inferred from homology"/>
<dbReference type="GO" id="GO:0003677">
    <property type="term" value="F:DNA binding"/>
    <property type="evidence" value="ECO:0007669"/>
    <property type="project" value="UniProtKB-KW"/>
</dbReference>
<gene>
    <name evidence="5" type="ordered locus">AciX8_3791</name>
</gene>
<dbReference type="Gene3D" id="1.10.150.130">
    <property type="match status" value="1"/>
</dbReference>
<name>G8P0I7_GRAMM</name>
<dbReference type="Gene3D" id="1.10.443.10">
    <property type="entry name" value="Intergrase catalytic core"/>
    <property type="match status" value="1"/>
</dbReference>
<sequence length="419" mass="47177">MAQQGSLYQDHGSWFVRYWETVENEDGTPSRKNPAHRLASVKDFPKKSDVIPLKNQFMDRLNRIGFDPGSGVTLVDFVVNTFLPACERRLTGAGLKCYRDTWNCHLKSRAGGLRLRDVRPMHIQNILNSIEDEHGTKLAHGTYKTMKVTLSAIFTEARNLGVYDGANPTTGVRIPKGKKHGRKRLAYSLDEILTHLGLFTSDPIIVPQPLPRKRKTTRITRRRTGIKAEVYVAGISANQMRAIIGVTAFAALRKGEIRGLWWDDDRGEMLAICRSVWNTTLKSTKTDEDVDEPGLVPVIRPLRLLLDAIRPETAAGFMFPNRCGGALDLDNIADRILKPVFEANGMQWKGWQAYRRGLATNLKELGVEDTTIQCILRHEDVSTTQRFYIKTVPRVAQEAMRVLEEKIACTAVVQQTAVN</sequence>
<evidence type="ECO:0000256" key="2">
    <source>
        <dbReference type="ARBA" id="ARBA00023125"/>
    </source>
</evidence>
<dbReference type="AlphaFoldDB" id="G8P0I7"/>